<dbReference type="PROSITE" id="PS50109">
    <property type="entry name" value="HIS_KIN"/>
    <property type="match status" value="1"/>
</dbReference>
<dbReference type="CDD" id="cd06225">
    <property type="entry name" value="HAMP"/>
    <property type="match status" value="1"/>
</dbReference>
<dbReference type="PANTHER" id="PTHR45436">
    <property type="entry name" value="SENSOR HISTIDINE KINASE YKOH"/>
    <property type="match status" value="1"/>
</dbReference>
<dbReference type="Gene3D" id="1.10.287.130">
    <property type="match status" value="1"/>
</dbReference>
<feature type="domain" description="Histidine kinase" evidence="12">
    <location>
        <begin position="248"/>
        <end position="467"/>
    </location>
</feature>
<evidence type="ECO:0000259" key="12">
    <source>
        <dbReference type="PROSITE" id="PS50109"/>
    </source>
</evidence>
<dbReference type="PRINTS" id="PR00344">
    <property type="entry name" value="BCTRLSENSOR"/>
</dbReference>
<evidence type="ECO:0000256" key="9">
    <source>
        <dbReference type="ARBA" id="ARBA00023012"/>
    </source>
</evidence>
<dbReference type="InterPro" id="IPR050428">
    <property type="entry name" value="TCS_sensor_his_kinase"/>
</dbReference>
<comment type="catalytic activity">
    <reaction evidence="1">
        <text>ATP + protein L-histidine = ADP + protein N-phospho-L-histidine.</text>
        <dbReference type="EC" id="2.7.13.3"/>
    </reaction>
</comment>
<dbReference type="SMART" id="SM00304">
    <property type="entry name" value="HAMP"/>
    <property type="match status" value="1"/>
</dbReference>
<dbReference type="EMBL" id="JABSNP010000002">
    <property type="protein sequence ID" value="NRT17578.1"/>
    <property type="molecule type" value="Genomic_DNA"/>
</dbReference>
<dbReference type="Gene3D" id="6.10.340.10">
    <property type="match status" value="1"/>
</dbReference>
<keyword evidence="10 11" id="KW-0472">Membrane</keyword>
<evidence type="ECO:0000256" key="6">
    <source>
        <dbReference type="ARBA" id="ARBA00022692"/>
    </source>
</evidence>
<evidence type="ECO:0000256" key="5">
    <source>
        <dbReference type="ARBA" id="ARBA00022679"/>
    </source>
</evidence>
<proteinExistence type="predicted"/>
<dbReference type="GO" id="GO:0016301">
    <property type="term" value="F:kinase activity"/>
    <property type="evidence" value="ECO:0007669"/>
    <property type="project" value="UniProtKB-KW"/>
</dbReference>
<dbReference type="InterPro" id="IPR003661">
    <property type="entry name" value="HisK_dim/P_dom"/>
</dbReference>
<evidence type="ECO:0000313" key="14">
    <source>
        <dbReference type="EMBL" id="NRT17578.1"/>
    </source>
</evidence>
<gene>
    <name evidence="14" type="ORF">HNP98_000385</name>
</gene>
<dbReference type="InterPro" id="IPR005467">
    <property type="entry name" value="His_kinase_dom"/>
</dbReference>
<name>A0ABX2FKD2_9BACT</name>
<dbReference type="SMART" id="SM00388">
    <property type="entry name" value="HisKA"/>
    <property type="match status" value="1"/>
</dbReference>
<dbReference type="SMART" id="SM00387">
    <property type="entry name" value="HATPase_c"/>
    <property type="match status" value="1"/>
</dbReference>
<feature type="transmembrane region" description="Helical" evidence="11">
    <location>
        <begin position="7"/>
        <end position="29"/>
    </location>
</feature>
<evidence type="ECO:0000259" key="13">
    <source>
        <dbReference type="PROSITE" id="PS50885"/>
    </source>
</evidence>
<dbReference type="SUPFAM" id="SSF47384">
    <property type="entry name" value="Homodimeric domain of signal transducing histidine kinase"/>
    <property type="match status" value="1"/>
</dbReference>
<dbReference type="PANTHER" id="PTHR45436:SF5">
    <property type="entry name" value="SENSOR HISTIDINE KINASE TRCS"/>
    <property type="match status" value="1"/>
</dbReference>
<evidence type="ECO:0000256" key="8">
    <source>
        <dbReference type="ARBA" id="ARBA00022989"/>
    </source>
</evidence>
<dbReference type="InterPro" id="IPR036097">
    <property type="entry name" value="HisK_dim/P_sf"/>
</dbReference>
<feature type="transmembrane region" description="Helical" evidence="11">
    <location>
        <begin position="165"/>
        <end position="185"/>
    </location>
</feature>
<dbReference type="PROSITE" id="PS50885">
    <property type="entry name" value="HAMP"/>
    <property type="match status" value="1"/>
</dbReference>
<dbReference type="InterPro" id="IPR003660">
    <property type="entry name" value="HAMP_dom"/>
</dbReference>
<dbReference type="InterPro" id="IPR036890">
    <property type="entry name" value="HATPase_C_sf"/>
</dbReference>
<dbReference type="Pfam" id="PF02518">
    <property type="entry name" value="HATPase_c"/>
    <property type="match status" value="1"/>
</dbReference>
<dbReference type="RefSeq" id="WP_173808363.1">
    <property type="nucleotide sequence ID" value="NZ_JABSNP010000002.1"/>
</dbReference>
<keyword evidence="5" id="KW-0808">Transferase</keyword>
<sequence>MSIRLRLALQFGSILVVTLLLFALAIYFVTQQARRTLFTQNLFQRTLVVGHAYADGQADRYDTSRQASYRRYLRQLYRTLPAEVGRVYDGGGRLVFREGQGRARPVPAAWLAAVRRAGRAVLEPETDYHETVGLLYRDARLGPLVVVASSEDEDGRQQLGQLRRLLAAGLLAAVAALGAGSWVFAGQALRPLRRMVREVDGITATDLGQRLTPAPGAADEIGRLAQRFNRLLDRLEAAFAGQRTFVRDASHELRTPLTALIGELEVALLQAERPPAAYRRVLQRTLDSARQLTDLTNGLLQIARASDDPSQVPMGPVRLDELLLQAHEQLLRRYPTCRVDLDFGDEADAGPWAVRGNEALLLAAVLNVLDNACKFSGPGGGAVTAALARLPARLALRVADQGPGLSAADLQQVFVPFFRGAAARAVPGHGIGLPLAARIMALHGGTVRVESTPGQGTQVWLEWPPAAP</sequence>
<evidence type="ECO:0000256" key="10">
    <source>
        <dbReference type="ARBA" id="ARBA00023136"/>
    </source>
</evidence>
<keyword evidence="8 11" id="KW-1133">Transmembrane helix</keyword>
<evidence type="ECO:0000256" key="7">
    <source>
        <dbReference type="ARBA" id="ARBA00022777"/>
    </source>
</evidence>
<evidence type="ECO:0000313" key="15">
    <source>
        <dbReference type="Proteomes" id="UP000779507"/>
    </source>
</evidence>
<organism evidence="14 15">
    <name type="scientific">Hymenobacter caeli</name>
    <dbReference type="NCBI Taxonomy" id="2735894"/>
    <lineage>
        <taxon>Bacteria</taxon>
        <taxon>Pseudomonadati</taxon>
        <taxon>Bacteroidota</taxon>
        <taxon>Cytophagia</taxon>
        <taxon>Cytophagales</taxon>
        <taxon>Hymenobacteraceae</taxon>
        <taxon>Hymenobacter</taxon>
    </lineage>
</organism>
<evidence type="ECO:0000256" key="2">
    <source>
        <dbReference type="ARBA" id="ARBA00004370"/>
    </source>
</evidence>
<keyword evidence="15" id="KW-1185">Reference proteome</keyword>
<reference evidence="14 15" key="1">
    <citation type="submission" date="2020-05" db="EMBL/GenBank/DDBJ databases">
        <title>Genomic Encyclopedia of Type Strains, Phase IV (KMG-V): Genome sequencing to study the core and pangenomes of soil and plant-associated prokaryotes.</title>
        <authorList>
            <person name="Whitman W."/>
        </authorList>
    </citation>
    <scope>NUCLEOTIDE SEQUENCE [LARGE SCALE GENOMIC DNA]</scope>
    <source>
        <strain evidence="14 15">9A</strain>
    </source>
</reference>
<dbReference type="CDD" id="cd00082">
    <property type="entry name" value="HisKA"/>
    <property type="match status" value="1"/>
</dbReference>
<dbReference type="SUPFAM" id="SSF158472">
    <property type="entry name" value="HAMP domain-like"/>
    <property type="match status" value="1"/>
</dbReference>
<comment type="subcellular location">
    <subcellularLocation>
        <location evidence="2">Membrane</location>
    </subcellularLocation>
</comment>
<evidence type="ECO:0000256" key="3">
    <source>
        <dbReference type="ARBA" id="ARBA00012438"/>
    </source>
</evidence>
<accession>A0ABX2FKD2</accession>
<keyword evidence="6 11" id="KW-0812">Transmembrane</keyword>
<dbReference type="InterPro" id="IPR003594">
    <property type="entry name" value="HATPase_dom"/>
</dbReference>
<dbReference type="Gene3D" id="3.30.565.10">
    <property type="entry name" value="Histidine kinase-like ATPase, C-terminal domain"/>
    <property type="match status" value="1"/>
</dbReference>
<protein>
    <recommendedName>
        <fullName evidence="3">histidine kinase</fullName>
        <ecNumber evidence="3">2.7.13.3</ecNumber>
    </recommendedName>
</protein>
<keyword evidence="4" id="KW-0597">Phosphoprotein</keyword>
<evidence type="ECO:0000256" key="4">
    <source>
        <dbReference type="ARBA" id="ARBA00022553"/>
    </source>
</evidence>
<dbReference type="SUPFAM" id="SSF55874">
    <property type="entry name" value="ATPase domain of HSP90 chaperone/DNA topoisomerase II/histidine kinase"/>
    <property type="match status" value="1"/>
</dbReference>
<dbReference type="Pfam" id="PF00672">
    <property type="entry name" value="HAMP"/>
    <property type="match status" value="1"/>
</dbReference>
<evidence type="ECO:0000256" key="11">
    <source>
        <dbReference type="SAM" id="Phobius"/>
    </source>
</evidence>
<feature type="domain" description="HAMP" evidence="13">
    <location>
        <begin position="186"/>
        <end position="240"/>
    </location>
</feature>
<keyword evidence="9" id="KW-0902">Two-component regulatory system</keyword>
<evidence type="ECO:0000256" key="1">
    <source>
        <dbReference type="ARBA" id="ARBA00000085"/>
    </source>
</evidence>
<dbReference type="Pfam" id="PF00512">
    <property type="entry name" value="HisKA"/>
    <property type="match status" value="1"/>
</dbReference>
<comment type="caution">
    <text evidence="14">The sequence shown here is derived from an EMBL/GenBank/DDBJ whole genome shotgun (WGS) entry which is preliminary data.</text>
</comment>
<dbReference type="Proteomes" id="UP000779507">
    <property type="component" value="Unassembled WGS sequence"/>
</dbReference>
<dbReference type="InterPro" id="IPR004358">
    <property type="entry name" value="Sig_transdc_His_kin-like_C"/>
</dbReference>
<dbReference type="EC" id="2.7.13.3" evidence="3"/>
<keyword evidence="7 14" id="KW-0418">Kinase</keyword>